<organism evidence="2 3">
    <name type="scientific">Niastella vici</name>
    <dbReference type="NCBI Taxonomy" id="1703345"/>
    <lineage>
        <taxon>Bacteria</taxon>
        <taxon>Pseudomonadati</taxon>
        <taxon>Bacteroidota</taxon>
        <taxon>Chitinophagia</taxon>
        <taxon>Chitinophagales</taxon>
        <taxon>Chitinophagaceae</taxon>
        <taxon>Niastella</taxon>
    </lineage>
</organism>
<name>A0A1V9FS21_9BACT</name>
<dbReference type="InterPro" id="IPR050228">
    <property type="entry name" value="Carboxylesterase_BioH"/>
</dbReference>
<dbReference type="SUPFAM" id="SSF53474">
    <property type="entry name" value="alpha/beta-Hydrolases"/>
    <property type="match status" value="1"/>
</dbReference>
<dbReference type="RefSeq" id="WP_081151605.1">
    <property type="nucleotide sequence ID" value="NZ_LVYD01000058.1"/>
</dbReference>
<dbReference type="OrthoDB" id="9780932at2"/>
<dbReference type="InterPro" id="IPR000073">
    <property type="entry name" value="AB_hydrolase_1"/>
</dbReference>
<evidence type="ECO:0000313" key="2">
    <source>
        <dbReference type="EMBL" id="OQP61189.1"/>
    </source>
</evidence>
<dbReference type="Gene3D" id="3.40.50.1820">
    <property type="entry name" value="alpha/beta hydrolase"/>
    <property type="match status" value="1"/>
</dbReference>
<dbReference type="Proteomes" id="UP000192796">
    <property type="component" value="Unassembled WGS sequence"/>
</dbReference>
<evidence type="ECO:0000313" key="3">
    <source>
        <dbReference type="Proteomes" id="UP000192796"/>
    </source>
</evidence>
<keyword evidence="3" id="KW-1185">Reference proteome</keyword>
<keyword evidence="2" id="KW-0378">Hydrolase</keyword>
<feature type="domain" description="AB hydrolase-1" evidence="1">
    <location>
        <begin position="5"/>
        <end position="224"/>
    </location>
</feature>
<dbReference type="AlphaFoldDB" id="A0A1V9FS21"/>
<dbReference type="PANTHER" id="PTHR43194:SF5">
    <property type="entry name" value="PIMELOYL-[ACYL-CARRIER PROTEIN] METHYL ESTER ESTERASE"/>
    <property type="match status" value="1"/>
</dbReference>
<dbReference type="Pfam" id="PF12697">
    <property type="entry name" value="Abhydrolase_6"/>
    <property type="match status" value="1"/>
</dbReference>
<dbReference type="InterPro" id="IPR029058">
    <property type="entry name" value="AB_hydrolase_fold"/>
</dbReference>
<dbReference type="GO" id="GO:0016787">
    <property type="term" value="F:hydrolase activity"/>
    <property type="evidence" value="ECO:0007669"/>
    <property type="project" value="UniProtKB-KW"/>
</dbReference>
<comment type="caution">
    <text evidence="2">The sequence shown here is derived from an EMBL/GenBank/DDBJ whole genome shotgun (WGS) entry which is preliminary data.</text>
</comment>
<dbReference type="STRING" id="1703345.A3860_05605"/>
<protein>
    <submittedName>
        <fullName evidence="2">Alpha/beta hydrolase</fullName>
    </submittedName>
</protein>
<dbReference type="PRINTS" id="PR00111">
    <property type="entry name" value="ABHYDROLASE"/>
</dbReference>
<accession>A0A1V9FS21</accession>
<sequence length="235" mass="26431">MKQSMVLLHGLFGGLSNWHSVVGHFQSNYNIHIPVLPMFDRHNNNELDYLTGFLESYIHSHSLLDVILVGNSLGGHVAILYTHRHPEKVSRLVLTGSSGLYENTSMGSYPKRGNYAYIRERVAYTFYDPAVATDPLVDEVFGITTDPHKCLSIVRMAKSAQRHYVAGLLPHIHVPALLIWGEEDRITPPAVAREFETLLPRARLVMFPQCGHAPMMEKPAEFNRVLEKFLDGSGV</sequence>
<dbReference type="EMBL" id="LVYD01000058">
    <property type="protein sequence ID" value="OQP61189.1"/>
    <property type="molecule type" value="Genomic_DNA"/>
</dbReference>
<evidence type="ECO:0000259" key="1">
    <source>
        <dbReference type="Pfam" id="PF12697"/>
    </source>
</evidence>
<proteinExistence type="predicted"/>
<reference evidence="2 3" key="1">
    <citation type="submission" date="2016-03" db="EMBL/GenBank/DDBJ databases">
        <title>Niastella vici sp. nov., isolated from farmland soil.</title>
        <authorList>
            <person name="Chen L."/>
            <person name="Wang D."/>
            <person name="Yang S."/>
            <person name="Wang G."/>
        </authorList>
    </citation>
    <scope>NUCLEOTIDE SEQUENCE [LARGE SCALE GENOMIC DNA]</scope>
    <source>
        <strain evidence="2 3">DJ57</strain>
    </source>
</reference>
<gene>
    <name evidence="2" type="ORF">A3860_05605</name>
</gene>
<dbReference type="PANTHER" id="PTHR43194">
    <property type="entry name" value="HYDROLASE ALPHA/BETA FOLD FAMILY"/>
    <property type="match status" value="1"/>
</dbReference>